<protein>
    <recommendedName>
        <fullName evidence="2">Regulatory protein zeste</fullName>
    </recommendedName>
</protein>
<keyword evidence="6" id="KW-1185">Reference proteome</keyword>
<evidence type="ECO:0000259" key="5">
    <source>
        <dbReference type="Pfam" id="PF13873"/>
    </source>
</evidence>
<comment type="subunit">
    <text evidence="1">Self-associates forming complexes of several hundred monomers.</text>
</comment>
<organism evidence="6 7">
    <name type="scientific">Hyalella azteca</name>
    <name type="common">Amphipod</name>
    <dbReference type="NCBI Taxonomy" id="294128"/>
    <lineage>
        <taxon>Eukaryota</taxon>
        <taxon>Metazoa</taxon>
        <taxon>Ecdysozoa</taxon>
        <taxon>Arthropoda</taxon>
        <taxon>Crustacea</taxon>
        <taxon>Multicrustacea</taxon>
        <taxon>Malacostraca</taxon>
        <taxon>Eumalacostraca</taxon>
        <taxon>Peracarida</taxon>
        <taxon>Amphipoda</taxon>
        <taxon>Senticaudata</taxon>
        <taxon>Talitrida</taxon>
        <taxon>Talitroidea</taxon>
        <taxon>Hyalellidae</taxon>
        <taxon>Hyalella</taxon>
    </lineage>
</organism>
<proteinExistence type="predicted"/>
<evidence type="ECO:0000256" key="4">
    <source>
        <dbReference type="SAM" id="MobiDB-lite"/>
    </source>
</evidence>
<sequence length="461" mass="51326">MADIELKTDTEIDNDNQSDHCDMPYYGNVPTPSGSNHESEEDGFDYAGELPLEVITTVTKDVSTPVLKVKSNGVLTHRNIFTDSERAILKDIVLNYHEIVDTRSRSRDTFLEKQNAWEKIVLEYNEKPNMQPRTVKELRKCWDNMKYRARQAEKELQQKSVEEGYYQMLTGSAHGDLNTINDSEVINSLDVGSGVSVGVVNPSVSLCSSDGVLTSSGEESDPSQPVSKKARSDAPKLSSLLLGNNISAKVNGVKENTAELSYRGDNEPCIAVESDYDISSSTSAAKSRDVNLNGFNTHAILAADILPKIIPPGVSVTRIPSSKGLPTTFNLGSGMTITSQTSNASPVLKAMPSLKKINNKIGTSRKFRSKNLNLPPRLDQEEISFSSYDANDDIQCKELHARLLSKRIEYEQAEHIMRMKMLEKQMNVYSQQANYWSLKLRLLKANKDTQDHMYVNGESYI</sequence>
<feature type="compositionally biased region" description="Basic and acidic residues" evidence="4">
    <location>
        <begin position="1"/>
        <end position="10"/>
    </location>
</feature>
<feature type="region of interest" description="Disordered" evidence="4">
    <location>
        <begin position="1"/>
        <end position="21"/>
    </location>
</feature>
<feature type="compositionally biased region" description="Polar residues" evidence="4">
    <location>
        <begin position="211"/>
        <end position="226"/>
    </location>
</feature>
<dbReference type="Proteomes" id="UP000694843">
    <property type="component" value="Unplaced"/>
</dbReference>
<evidence type="ECO:0000256" key="1">
    <source>
        <dbReference type="ARBA" id="ARBA00011764"/>
    </source>
</evidence>
<reference evidence="7" key="1">
    <citation type="submission" date="2025-08" db="UniProtKB">
        <authorList>
            <consortium name="RefSeq"/>
        </authorList>
    </citation>
    <scope>IDENTIFICATION</scope>
    <source>
        <tissue evidence="7">Whole organism</tissue>
    </source>
</reference>
<dbReference type="GeneID" id="108668009"/>
<dbReference type="InterPro" id="IPR028002">
    <property type="entry name" value="Myb_DNA-bind_5"/>
</dbReference>
<feature type="domain" description="Myb/SANT-like DNA-binding" evidence="5">
    <location>
        <begin position="81"/>
        <end position="151"/>
    </location>
</feature>
<comment type="function">
    <text evidence="3">Involved in transvection phenomena (= synapsis-dependent gene expression), where the synaptic pairing of chromosomes carrying genes with which zeste interacts influences the expression of these genes. Zeste binds to DNA and stimulates transcription from a nearby promoter.</text>
</comment>
<evidence type="ECO:0000313" key="6">
    <source>
        <dbReference type="Proteomes" id="UP000694843"/>
    </source>
</evidence>
<dbReference type="Pfam" id="PF13873">
    <property type="entry name" value="Myb_DNA-bind_5"/>
    <property type="match status" value="1"/>
</dbReference>
<gene>
    <name evidence="7" type="primary">LOC108668009</name>
</gene>
<dbReference type="KEGG" id="hazt:108668009"/>
<accession>A0A8B7NAL5</accession>
<dbReference type="OrthoDB" id="3066195at2759"/>
<evidence type="ECO:0000256" key="2">
    <source>
        <dbReference type="ARBA" id="ARBA00016807"/>
    </source>
</evidence>
<evidence type="ECO:0000313" key="7">
    <source>
        <dbReference type="RefSeq" id="XP_018010620.1"/>
    </source>
</evidence>
<dbReference type="AlphaFoldDB" id="A0A8B7NAL5"/>
<evidence type="ECO:0000256" key="3">
    <source>
        <dbReference type="ARBA" id="ARBA00025466"/>
    </source>
</evidence>
<dbReference type="RefSeq" id="XP_018010620.1">
    <property type="nucleotide sequence ID" value="XM_018155131.2"/>
</dbReference>
<feature type="region of interest" description="Disordered" evidence="4">
    <location>
        <begin position="211"/>
        <end position="234"/>
    </location>
</feature>
<name>A0A8B7NAL5_HYAAZ</name>